<evidence type="ECO:0000313" key="3">
    <source>
        <dbReference type="Proteomes" id="UP000485058"/>
    </source>
</evidence>
<proteinExistence type="predicted"/>
<name>A0A6A0AGY5_HAELA</name>
<keyword evidence="3" id="KW-1185">Reference proteome</keyword>
<feature type="compositionally biased region" description="Polar residues" evidence="1">
    <location>
        <begin position="114"/>
        <end position="129"/>
    </location>
</feature>
<comment type="caution">
    <text evidence="2">The sequence shown here is derived from an EMBL/GenBank/DDBJ whole genome shotgun (WGS) entry which is preliminary data.</text>
</comment>
<organism evidence="2 3">
    <name type="scientific">Haematococcus lacustris</name>
    <name type="common">Green alga</name>
    <name type="synonym">Haematococcus pluvialis</name>
    <dbReference type="NCBI Taxonomy" id="44745"/>
    <lineage>
        <taxon>Eukaryota</taxon>
        <taxon>Viridiplantae</taxon>
        <taxon>Chlorophyta</taxon>
        <taxon>core chlorophytes</taxon>
        <taxon>Chlorophyceae</taxon>
        <taxon>CS clade</taxon>
        <taxon>Chlamydomonadales</taxon>
        <taxon>Haematococcaceae</taxon>
        <taxon>Haematococcus</taxon>
    </lineage>
</organism>
<sequence>MRLMPSALSCGWDEAANHALIPSLFGAHAALAAARRDGPAVAGGVTEKTVNAATGWAEVPVRAYIEQRVVLEVARQVISALRSQALRSLRSQAIEGVRPRHGEHHRAATTTTTKSHASPRTAQMQTLDG</sequence>
<dbReference type="EMBL" id="BLLF01005521">
    <property type="protein sequence ID" value="GFH31304.1"/>
    <property type="molecule type" value="Genomic_DNA"/>
</dbReference>
<gene>
    <name evidence="2" type="ORF">HaLaN_30320</name>
</gene>
<dbReference type="Proteomes" id="UP000485058">
    <property type="component" value="Unassembled WGS sequence"/>
</dbReference>
<feature type="region of interest" description="Disordered" evidence="1">
    <location>
        <begin position="95"/>
        <end position="129"/>
    </location>
</feature>
<reference evidence="2 3" key="1">
    <citation type="submission" date="2020-02" db="EMBL/GenBank/DDBJ databases">
        <title>Draft genome sequence of Haematococcus lacustris strain NIES-144.</title>
        <authorList>
            <person name="Morimoto D."/>
            <person name="Nakagawa S."/>
            <person name="Yoshida T."/>
            <person name="Sawayama S."/>
        </authorList>
    </citation>
    <scope>NUCLEOTIDE SEQUENCE [LARGE SCALE GENOMIC DNA]</scope>
    <source>
        <strain evidence="2 3">NIES-144</strain>
    </source>
</reference>
<evidence type="ECO:0000313" key="2">
    <source>
        <dbReference type="EMBL" id="GFH31304.1"/>
    </source>
</evidence>
<protein>
    <submittedName>
        <fullName evidence="2">Uncharacterized protein</fullName>
    </submittedName>
</protein>
<evidence type="ECO:0000256" key="1">
    <source>
        <dbReference type="SAM" id="MobiDB-lite"/>
    </source>
</evidence>
<dbReference type="AlphaFoldDB" id="A0A6A0AGY5"/>
<accession>A0A6A0AGY5</accession>